<feature type="chain" id="PRO_5039539217" description="DUF4822 domain-containing protein" evidence="2">
    <location>
        <begin position="25"/>
        <end position="168"/>
    </location>
</feature>
<dbReference type="RefSeq" id="WP_062391924.1">
    <property type="nucleotide sequence ID" value="NZ_CP011853.1"/>
</dbReference>
<feature type="compositionally biased region" description="Low complexity" evidence="1">
    <location>
        <begin position="29"/>
        <end position="45"/>
    </location>
</feature>
<accession>A0A0N7FUC3</accession>
<evidence type="ECO:0000256" key="1">
    <source>
        <dbReference type="SAM" id="MobiDB-lite"/>
    </source>
</evidence>
<sequence>MKLAKIAGIAAATALIAVPLAACSSDDSSTASTSTSAAAEAQAPSQILSAHPWETTGAVDQTGKNVPLTDKNVETYVGFAYFNADGTFTMYTLQDKPKMQGDWTVSQDGKNRHIVAKDDKGKVKFERDSQIVELTDATFTYRTFPEENNKKVWIDIVHTPTDHRAPTK</sequence>
<dbReference type="PATRIC" id="fig|1136941.3.peg.980"/>
<evidence type="ECO:0000259" key="3">
    <source>
        <dbReference type="Pfam" id="PF16103"/>
    </source>
</evidence>
<feature type="domain" description="DUF4822" evidence="3">
    <location>
        <begin position="45"/>
        <end position="163"/>
    </location>
</feature>
<evidence type="ECO:0000256" key="2">
    <source>
        <dbReference type="SAM" id="SignalP"/>
    </source>
</evidence>
<dbReference type="OrthoDB" id="6455006at2"/>
<proteinExistence type="predicted"/>
<feature type="region of interest" description="Disordered" evidence="1">
    <location>
        <begin position="29"/>
        <end position="51"/>
    </location>
</feature>
<protein>
    <recommendedName>
        <fullName evidence="3">DUF4822 domain-containing protein</fullName>
    </recommendedName>
</protein>
<dbReference type="Gene3D" id="2.40.128.540">
    <property type="entry name" value="Domain of unknown function DUF4822"/>
    <property type="match status" value="1"/>
</dbReference>
<dbReference type="EMBL" id="CP011853">
    <property type="protein sequence ID" value="ALG83959.1"/>
    <property type="molecule type" value="Genomic_DNA"/>
</dbReference>
<dbReference type="Pfam" id="PF16103">
    <property type="entry name" value="DUF4822"/>
    <property type="match status" value="1"/>
</dbReference>
<feature type="signal peptide" evidence="2">
    <location>
        <begin position="1"/>
        <end position="24"/>
    </location>
</feature>
<dbReference type="KEGG" id="goq:ACH46_04825"/>
<evidence type="ECO:0000313" key="5">
    <source>
        <dbReference type="Proteomes" id="UP000063789"/>
    </source>
</evidence>
<reference evidence="4 5" key="2">
    <citation type="journal article" date="2017" name="Int. J. Syst. Evol. Microbiol.">
        <title>Gordonia phthalatica sp. nov., a di-n-butyl phthalate-degrading bacterium isolated from activated sludge.</title>
        <authorList>
            <person name="Jin D."/>
            <person name="Kong X."/>
            <person name="Jia M."/>
            <person name="Yu X."/>
            <person name="Wang X."/>
            <person name="Zhuang X."/>
            <person name="Deng Y."/>
            <person name="Bai Z."/>
        </authorList>
    </citation>
    <scope>NUCLEOTIDE SEQUENCE [LARGE SCALE GENOMIC DNA]</scope>
    <source>
        <strain evidence="4 5">QH-11</strain>
    </source>
</reference>
<keyword evidence="2" id="KW-0732">Signal</keyword>
<name>A0A0N7FUC3_9ACTN</name>
<dbReference type="AlphaFoldDB" id="A0A0N7FUC3"/>
<organism evidence="4 5">
    <name type="scientific">Gordonia phthalatica</name>
    <dbReference type="NCBI Taxonomy" id="1136941"/>
    <lineage>
        <taxon>Bacteria</taxon>
        <taxon>Bacillati</taxon>
        <taxon>Actinomycetota</taxon>
        <taxon>Actinomycetes</taxon>
        <taxon>Mycobacteriales</taxon>
        <taxon>Gordoniaceae</taxon>
        <taxon>Gordonia</taxon>
    </lineage>
</organism>
<evidence type="ECO:0000313" key="4">
    <source>
        <dbReference type="EMBL" id="ALG83959.1"/>
    </source>
</evidence>
<dbReference type="STRING" id="1136941.ACH46_04825"/>
<dbReference type="InterPro" id="IPR032247">
    <property type="entry name" value="DUF4822"/>
</dbReference>
<keyword evidence="5" id="KW-1185">Reference proteome</keyword>
<reference evidence="5" key="1">
    <citation type="submission" date="2015-06" db="EMBL/GenBank/DDBJ databases">
        <title>Complete genome sequence and metabolic analysis of phthalate degradation pathway in Gordonia sp. QH-11.</title>
        <authorList>
            <person name="Jin D."/>
            <person name="Kong X."/>
            <person name="Bai Z."/>
        </authorList>
    </citation>
    <scope>NUCLEOTIDE SEQUENCE [LARGE SCALE GENOMIC DNA]</scope>
    <source>
        <strain evidence="5">QH-11</strain>
    </source>
</reference>
<gene>
    <name evidence="4" type="ORF">ACH46_04825</name>
</gene>
<dbReference type="Proteomes" id="UP000063789">
    <property type="component" value="Chromosome"/>
</dbReference>